<evidence type="ECO:0000256" key="3">
    <source>
        <dbReference type="ARBA" id="ARBA00022989"/>
    </source>
</evidence>
<evidence type="ECO:0000313" key="7">
    <source>
        <dbReference type="Proteomes" id="UP000199668"/>
    </source>
</evidence>
<feature type="transmembrane region" description="Helical" evidence="5">
    <location>
        <begin position="270"/>
        <end position="293"/>
    </location>
</feature>
<evidence type="ECO:0000313" key="6">
    <source>
        <dbReference type="EMBL" id="SFL46058.1"/>
    </source>
</evidence>
<keyword evidence="3 5" id="KW-1133">Transmembrane helix</keyword>
<organism evidence="6 7">
    <name type="scientific">Salibacterium qingdaonense</name>
    <dbReference type="NCBI Taxonomy" id="266892"/>
    <lineage>
        <taxon>Bacteria</taxon>
        <taxon>Bacillati</taxon>
        <taxon>Bacillota</taxon>
        <taxon>Bacilli</taxon>
        <taxon>Bacillales</taxon>
        <taxon>Bacillaceae</taxon>
    </lineage>
</organism>
<dbReference type="Proteomes" id="UP000199668">
    <property type="component" value="Unassembled WGS sequence"/>
</dbReference>
<dbReference type="PANTHER" id="PTHR10361:SF28">
    <property type="entry name" value="P3 PROTEIN-RELATED"/>
    <property type="match status" value="1"/>
</dbReference>
<dbReference type="InterPro" id="IPR004710">
    <property type="entry name" value="Bilac:Na_transpt"/>
</dbReference>
<dbReference type="PANTHER" id="PTHR10361">
    <property type="entry name" value="SODIUM-BILE ACID COTRANSPORTER"/>
    <property type="match status" value="1"/>
</dbReference>
<keyword evidence="7" id="KW-1185">Reference proteome</keyword>
<feature type="transmembrane region" description="Helical" evidence="5">
    <location>
        <begin position="200"/>
        <end position="218"/>
    </location>
</feature>
<dbReference type="EMBL" id="FOTY01000001">
    <property type="protein sequence ID" value="SFL46058.1"/>
    <property type="molecule type" value="Genomic_DNA"/>
</dbReference>
<accession>A0A1I4HV78</accession>
<evidence type="ECO:0000256" key="5">
    <source>
        <dbReference type="SAM" id="Phobius"/>
    </source>
</evidence>
<dbReference type="Pfam" id="PF01758">
    <property type="entry name" value="SBF"/>
    <property type="match status" value="1"/>
</dbReference>
<dbReference type="GO" id="GO:0016020">
    <property type="term" value="C:membrane"/>
    <property type="evidence" value="ECO:0007669"/>
    <property type="project" value="UniProtKB-SubCell"/>
</dbReference>
<dbReference type="OrthoDB" id="1551454at2"/>
<dbReference type="Gene3D" id="1.20.1530.20">
    <property type="match status" value="1"/>
</dbReference>
<feature type="transmembrane region" description="Helical" evidence="5">
    <location>
        <begin position="161"/>
        <end position="179"/>
    </location>
</feature>
<feature type="transmembrane region" description="Helical" evidence="5">
    <location>
        <begin position="95"/>
        <end position="116"/>
    </location>
</feature>
<dbReference type="InterPro" id="IPR002657">
    <property type="entry name" value="BilAc:Na_symport/Acr3"/>
</dbReference>
<comment type="subcellular location">
    <subcellularLocation>
        <location evidence="1">Membrane</location>
        <topology evidence="1">Multi-pass membrane protein</topology>
    </subcellularLocation>
</comment>
<proteinExistence type="predicted"/>
<sequence>MYQQVNKYLEKALPFLIPFVLLLGITVLSGAQVLSDWVKWIFAFISFSSCLKLNLQQMKEAFLRPLPIITAMILLQVVMPVAAYGAGLLFFTNDILLITGLVLAFSIPTGVITIMWSDIYGGNTGLTVAVVIINTLISPLLVPSILSILVGTEVAMDVPGIMLGLLWMVVVPSMGAVLFNRLNEKRAHQVGTTAAPFSKIGVLFVILINSAVTAPYFQTISMRLIFLFLIVLLLACAAYGLGFLAARLFGWSRPTAVSLMYNAGMRNTGVGAAIAVTYFPPAAALPVVLAIVFQQFLAASAGRLVNKHKNKADDGDRRLQHAEL</sequence>
<evidence type="ECO:0000256" key="1">
    <source>
        <dbReference type="ARBA" id="ARBA00004141"/>
    </source>
</evidence>
<dbReference type="RefSeq" id="WP_090925026.1">
    <property type="nucleotide sequence ID" value="NZ_FOTY01000001.1"/>
</dbReference>
<dbReference type="InterPro" id="IPR038770">
    <property type="entry name" value="Na+/solute_symporter_sf"/>
</dbReference>
<dbReference type="STRING" id="266892.SAMN04488054_10138"/>
<protein>
    <submittedName>
        <fullName evidence="6">Predicted Na+-dependent transporter</fullName>
    </submittedName>
</protein>
<feature type="transmembrane region" description="Helical" evidence="5">
    <location>
        <begin position="67"/>
        <end position="89"/>
    </location>
</feature>
<dbReference type="AlphaFoldDB" id="A0A1I4HV78"/>
<name>A0A1I4HV78_9BACI</name>
<reference evidence="6 7" key="1">
    <citation type="submission" date="2016-10" db="EMBL/GenBank/DDBJ databases">
        <authorList>
            <person name="de Groot N.N."/>
        </authorList>
    </citation>
    <scope>NUCLEOTIDE SEQUENCE [LARGE SCALE GENOMIC DNA]</scope>
    <source>
        <strain evidence="6 7">CGMCC 1.6134</strain>
    </source>
</reference>
<feature type="transmembrane region" description="Helical" evidence="5">
    <location>
        <begin position="12"/>
        <end position="31"/>
    </location>
</feature>
<gene>
    <name evidence="6" type="ORF">SAMN04488054_10138</name>
</gene>
<feature type="transmembrane region" description="Helical" evidence="5">
    <location>
        <begin position="128"/>
        <end position="149"/>
    </location>
</feature>
<evidence type="ECO:0000256" key="4">
    <source>
        <dbReference type="ARBA" id="ARBA00023136"/>
    </source>
</evidence>
<feature type="transmembrane region" description="Helical" evidence="5">
    <location>
        <begin position="224"/>
        <end position="249"/>
    </location>
</feature>
<keyword evidence="2 5" id="KW-0812">Transmembrane</keyword>
<keyword evidence="4 5" id="KW-0472">Membrane</keyword>
<evidence type="ECO:0000256" key="2">
    <source>
        <dbReference type="ARBA" id="ARBA00022692"/>
    </source>
</evidence>